<evidence type="ECO:0000256" key="7">
    <source>
        <dbReference type="ARBA" id="ARBA00023136"/>
    </source>
</evidence>
<keyword evidence="6 8" id="KW-1133">Transmembrane helix</keyword>
<dbReference type="Proteomes" id="UP000680304">
    <property type="component" value="Unassembled WGS sequence"/>
</dbReference>
<feature type="transmembrane region" description="Helical" evidence="8">
    <location>
        <begin position="122"/>
        <end position="142"/>
    </location>
</feature>
<comment type="caution">
    <text evidence="9">The sequence shown here is derived from an EMBL/GenBank/DDBJ whole genome shotgun (WGS) entry which is preliminary data.</text>
</comment>
<proteinExistence type="inferred from homology"/>
<feature type="transmembrane region" description="Helical" evidence="8">
    <location>
        <begin position="207"/>
        <end position="224"/>
    </location>
</feature>
<keyword evidence="7 8" id="KW-0472">Membrane</keyword>
<evidence type="ECO:0000256" key="5">
    <source>
        <dbReference type="ARBA" id="ARBA00022692"/>
    </source>
</evidence>
<comment type="similarity">
    <text evidence="2">Belongs to the amino acid-polyamine-organocation (APC) superfamily. Spore germination protein (SGP) (TC 2.A.3.9) family.</text>
</comment>
<sequence>MFAGIILRSFIETIQVWIFPQLQTWLLGFVLLVLAYYIVLGGFRVIVGICLLSCVHYILLPTYGFLTNYLHFSNLTPILEHSITDLFKASKQMSFSFLGVEILLICYPFIKKPKQSQKWVHAASFTLTLFYLSLVIFSLAFYSRGQLLNEEWPTLTLFKFIRLPFIERFEFVGVSFNLFRVLPILCLAIWAASRATKILFAVRQSKVVPLFLLMVFIMICLLPNRQSIDAGISFMSTIGCYLVYAYIPFLFVLHLFRKKERNPI</sequence>
<feature type="transmembrane region" description="Helical" evidence="8">
    <location>
        <begin position="178"/>
        <end position="195"/>
    </location>
</feature>
<dbReference type="EMBL" id="BOVJ01000207">
    <property type="protein sequence ID" value="GIQ66770.1"/>
    <property type="molecule type" value="Genomic_DNA"/>
</dbReference>
<evidence type="ECO:0000256" key="6">
    <source>
        <dbReference type="ARBA" id="ARBA00022989"/>
    </source>
</evidence>
<keyword evidence="3" id="KW-0813">Transport</keyword>
<organism evidence="9 10">
    <name type="scientific">Paenibacillus cisolokensis</name>
    <dbReference type="NCBI Taxonomy" id="1658519"/>
    <lineage>
        <taxon>Bacteria</taxon>
        <taxon>Bacillati</taxon>
        <taxon>Bacillota</taxon>
        <taxon>Bacilli</taxon>
        <taxon>Bacillales</taxon>
        <taxon>Paenibacillaceae</taxon>
        <taxon>Paenibacillus</taxon>
    </lineage>
</organism>
<dbReference type="PANTHER" id="PTHR34975">
    <property type="entry name" value="SPORE GERMINATION PROTEIN A2"/>
    <property type="match status" value="1"/>
</dbReference>
<keyword evidence="10" id="KW-1185">Reference proteome</keyword>
<evidence type="ECO:0000256" key="1">
    <source>
        <dbReference type="ARBA" id="ARBA00004141"/>
    </source>
</evidence>
<protein>
    <submittedName>
        <fullName evidence="9">Uncharacterized protein</fullName>
    </submittedName>
</protein>
<feature type="transmembrane region" description="Helical" evidence="8">
    <location>
        <begin position="230"/>
        <end position="256"/>
    </location>
</feature>
<evidence type="ECO:0000256" key="4">
    <source>
        <dbReference type="ARBA" id="ARBA00022544"/>
    </source>
</evidence>
<feature type="transmembrane region" description="Helical" evidence="8">
    <location>
        <begin position="92"/>
        <end position="110"/>
    </location>
</feature>
<evidence type="ECO:0000256" key="3">
    <source>
        <dbReference type="ARBA" id="ARBA00022448"/>
    </source>
</evidence>
<accession>A0ABQ4NEV6</accession>
<comment type="subcellular location">
    <subcellularLocation>
        <location evidence="1">Membrane</location>
        <topology evidence="1">Multi-pass membrane protein</topology>
    </subcellularLocation>
</comment>
<reference evidence="9 10" key="1">
    <citation type="submission" date="2021-04" db="EMBL/GenBank/DDBJ databases">
        <title>Draft genome sequence of Paenibacillus cisolokensis, LC2-13A.</title>
        <authorList>
            <person name="Uke A."/>
            <person name="Chhe C."/>
            <person name="Baramee S."/>
            <person name="Kosugi A."/>
        </authorList>
    </citation>
    <scope>NUCLEOTIDE SEQUENCE [LARGE SCALE GENOMIC DNA]</scope>
    <source>
        <strain evidence="9 10">LC2-13A</strain>
    </source>
</reference>
<keyword evidence="5 8" id="KW-0812">Transmembrane</keyword>
<name>A0ABQ4NEV6_9BACL</name>
<evidence type="ECO:0000256" key="8">
    <source>
        <dbReference type="SAM" id="Phobius"/>
    </source>
</evidence>
<dbReference type="Pfam" id="PF03845">
    <property type="entry name" value="Spore_permease"/>
    <property type="match status" value="1"/>
</dbReference>
<evidence type="ECO:0000313" key="10">
    <source>
        <dbReference type="Proteomes" id="UP000680304"/>
    </source>
</evidence>
<evidence type="ECO:0000313" key="9">
    <source>
        <dbReference type="EMBL" id="GIQ66770.1"/>
    </source>
</evidence>
<gene>
    <name evidence="9" type="ORF">PACILC2_53380</name>
</gene>
<feature type="transmembrane region" description="Helical" evidence="8">
    <location>
        <begin position="22"/>
        <end position="39"/>
    </location>
</feature>
<evidence type="ECO:0000256" key="2">
    <source>
        <dbReference type="ARBA" id="ARBA00007998"/>
    </source>
</evidence>
<feature type="transmembrane region" description="Helical" evidence="8">
    <location>
        <begin position="46"/>
        <end position="72"/>
    </location>
</feature>
<keyword evidence="4" id="KW-0309">Germination</keyword>
<dbReference type="InterPro" id="IPR004761">
    <property type="entry name" value="Spore_GerAB"/>
</dbReference>
<dbReference type="PANTHER" id="PTHR34975:SF2">
    <property type="entry name" value="SPORE GERMINATION PROTEIN A2"/>
    <property type="match status" value="1"/>
</dbReference>